<feature type="binding site" evidence="2">
    <location>
        <position position="330"/>
    </location>
    <ligand>
        <name>L-glutamate</name>
        <dbReference type="ChEBI" id="CHEBI:29985"/>
    </ligand>
</feature>
<dbReference type="GO" id="GO:0005524">
    <property type="term" value="F:ATP binding"/>
    <property type="evidence" value="ECO:0007669"/>
    <property type="project" value="UniProtKB-KW"/>
</dbReference>
<feature type="region of interest" description="Disordered" evidence="9">
    <location>
        <begin position="163"/>
        <end position="184"/>
    </location>
</feature>
<dbReference type="GO" id="GO:0006542">
    <property type="term" value="P:glutamine biosynthetic process"/>
    <property type="evidence" value="ECO:0007669"/>
    <property type="project" value="InterPro"/>
</dbReference>
<feature type="binding site" evidence="4">
    <location>
        <position position="134"/>
    </location>
    <ligand>
        <name>Mg(2+)</name>
        <dbReference type="ChEBI" id="CHEBI:18420"/>
        <label>1</label>
    </ligand>
</feature>
<name>A0A2A2ATF4_9BURK</name>
<evidence type="ECO:0000313" key="13">
    <source>
        <dbReference type="Proteomes" id="UP000218644"/>
    </source>
</evidence>
<dbReference type="InterPro" id="IPR014746">
    <property type="entry name" value="Gln_synth/guanido_kin_cat_dom"/>
</dbReference>
<dbReference type="InterPro" id="IPR008147">
    <property type="entry name" value="Gln_synt_N"/>
</dbReference>
<dbReference type="NCBIfam" id="TIGR00653">
    <property type="entry name" value="GlnA"/>
    <property type="match status" value="1"/>
</dbReference>
<keyword evidence="4" id="KW-0479">Metal-binding</keyword>
<sequence length="471" mass="51981">MAKTVDDVMAMVEENEIKFIDLRFTDTRGKEQHVTVPVSHFDEDKFHSGHAFDGSSMPGWKGVEASDMLLMPDPDTANIDPFFQEPTLFLTCDVVDPADGTPYERDPRSIAKRAEAYLKASGLGDTAYFGPEPEFFLFDGVRWENTPGKVSFEIEEYEAPWNSGAKLEGGNRGHRPGPKGGYVPVPPVDSTQDMRAEMSLVLESLGIPVEVFHHEVGAAGQNEIGTQFSTLVKRADWTQLQKYVIHNVANLYGKTATFMPKPIVGDNGSGMHVHQSVWKDGKNLFAGDGYAGLSDFALYYIGGLIKHARALNAITNPGTNSYKRLVPGFEAPVKLAYSAKNRSASIRVPFVTNPKARRVEARFPDPLMNPYLGFAALLMAGLDGVENKIHPGEAATKDLYHLPPEEDALIPTVCHSLDQALEALDADRAFLTKGGVFTDAMLDAYIELKMGEVTRFRQAVHPLEFEMYYSL</sequence>
<feature type="binding site" evidence="2">
    <location>
        <position position="324"/>
    </location>
    <ligand>
        <name>L-glutamate</name>
        <dbReference type="ChEBI" id="CHEBI:29985"/>
    </ligand>
</feature>
<feature type="binding site" evidence="3">
    <location>
        <begin position="274"/>
        <end position="276"/>
    </location>
    <ligand>
        <name>ATP</name>
        <dbReference type="ChEBI" id="CHEBI:30616"/>
    </ligand>
</feature>
<dbReference type="GO" id="GO:0019740">
    <property type="term" value="P:nitrogen utilization"/>
    <property type="evidence" value="ECO:0007669"/>
    <property type="project" value="TreeGrafter"/>
</dbReference>
<dbReference type="PANTHER" id="PTHR43407">
    <property type="entry name" value="GLUTAMINE SYNTHETASE"/>
    <property type="match status" value="1"/>
</dbReference>
<dbReference type="GO" id="GO:0046872">
    <property type="term" value="F:metal ion binding"/>
    <property type="evidence" value="ECO:0007669"/>
    <property type="project" value="UniProtKB-KW"/>
</dbReference>
<feature type="binding site" evidence="4">
    <location>
        <position position="360"/>
    </location>
    <ligand>
        <name>Mg(2+)</name>
        <dbReference type="ChEBI" id="CHEBI:18420"/>
        <label>1</label>
    </ligand>
</feature>
<evidence type="ECO:0000313" key="12">
    <source>
        <dbReference type="EMBL" id="PAT40974.1"/>
    </source>
</evidence>
<keyword evidence="5" id="KW-0597">Phosphoprotein</keyword>
<dbReference type="GO" id="GO:0005737">
    <property type="term" value="C:cytoplasm"/>
    <property type="evidence" value="ECO:0007669"/>
    <property type="project" value="TreeGrafter"/>
</dbReference>
<dbReference type="Gene3D" id="3.30.590.10">
    <property type="entry name" value="Glutamine synthetase/guanido kinase, catalytic domain"/>
    <property type="match status" value="1"/>
</dbReference>
<keyword evidence="8 12" id="KW-0436">Ligase</keyword>
<dbReference type="FunFam" id="3.30.590.10:FF:000001">
    <property type="entry name" value="Glutamine synthetase"/>
    <property type="match status" value="1"/>
</dbReference>
<dbReference type="FunFam" id="3.10.20.70:FF:000001">
    <property type="entry name" value="Glutamine synthetase"/>
    <property type="match status" value="1"/>
</dbReference>
<dbReference type="InterPro" id="IPR027303">
    <property type="entry name" value="Gln_synth_gly_rich_site"/>
</dbReference>
<dbReference type="RefSeq" id="WP_095556471.1">
    <property type="nucleotide sequence ID" value="NZ_NSJD01000003.1"/>
</dbReference>
<dbReference type="PROSITE" id="PS51987">
    <property type="entry name" value="GS_CATALYTIC"/>
    <property type="match status" value="1"/>
</dbReference>
<dbReference type="PROSITE" id="PS00181">
    <property type="entry name" value="GLNA_ATP"/>
    <property type="match status" value="1"/>
</dbReference>
<comment type="caution">
    <text evidence="12">The sequence shown here is derived from an EMBL/GenBank/DDBJ whole genome shotgun (WGS) entry which is preliminary data.</text>
</comment>
<feature type="binding site" evidence="2">
    <location>
        <begin position="267"/>
        <end position="268"/>
    </location>
    <ligand>
        <name>L-glutamate</name>
        <dbReference type="ChEBI" id="CHEBI:29985"/>
    </ligand>
</feature>
<dbReference type="EC" id="6.3.1.2" evidence="8"/>
<feature type="domain" description="GS beta-grasp" evidence="10">
    <location>
        <begin position="15"/>
        <end position="100"/>
    </location>
</feature>
<dbReference type="AlphaFoldDB" id="A0A2A2ATF4"/>
<evidence type="ECO:0000256" key="3">
    <source>
        <dbReference type="PIRSR" id="PIRSR604809-2"/>
    </source>
</evidence>
<reference evidence="12 13" key="1">
    <citation type="submission" date="2017-08" db="EMBL/GenBank/DDBJ databases">
        <title>WGS of Clinical strains of the CDC Group NO-1 linked to zoonotic infections in humans.</title>
        <authorList>
            <person name="Bernier A.-M."/>
            <person name="Bernard K."/>
        </authorList>
    </citation>
    <scope>NUCLEOTIDE SEQUENCE [LARGE SCALE GENOMIC DNA]</scope>
    <source>
        <strain evidence="12 13">NML79-0751</strain>
    </source>
</reference>
<dbReference type="Pfam" id="PF00120">
    <property type="entry name" value="Gln-synt_C"/>
    <property type="match status" value="1"/>
</dbReference>
<protein>
    <recommendedName>
        <fullName evidence="8">Glutamine synthetase</fullName>
        <ecNumber evidence="8">6.3.1.2</ecNumber>
    </recommendedName>
</protein>
<dbReference type="GO" id="GO:0004356">
    <property type="term" value="F:glutamine synthetase activity"/>
    <property type="evidence" value="ECO:0007669"/>
    <property type="project" value="UniProtKB-EC"/>
</dbReference>
<evidence type="ECO:0000259" key="11">
    <source>
        <dbReference type="PROSITE" id="PS51987"/>
    </source>
</evidence>
<keyword evidence="3 8" id="KW-0547">Nucleotide-binding</keyword>
<evidence type="ECO:0000256" key="8">
    <source>
        <dbReference type="RuleBase" id="RU004356"/>
    </source>
</evidence>
<feature type="binding site" evidence="4">
    <location>
        <position position="132"/>
    </location>
    <ligand>
        <name>Mg(2+)</name>
        <dbReference type="ChEBI" id="CHEBI:18420"/>
        <label>1</label>
    </ligand>
</feature>
<dbReference type="SUPFAM" id="SSF54368">
    <property type="entry name" value="Glutamine synthetase, N-terminal domain"/>
    <property type="match status" value="1"/>
</dbReference>
<feature type="binding site" evidence="2">
    <location>
        <position position="362"/>
    </location>
    <ligand>
        <name>L-glutamate</name>
        <dbReference type="ChEBI" id="CHEBI:29985"/>
    </ligand>
</feature>
<dbReference type="InterPro" id="IPR008146">
    <property type="entry name" value="Gln_synth_cat_dom"/>
</dbReference>
<comment type="cofactor">
    <cofactor evidence="4">
        <name>Mg(2+)</name>
        <dbReference type="ChEBI" id="CHEBI:18420"/>
    </cofactor>
    <text evidence="4">Binds 2 Mg(2+) ions per subunit.</text>
</comment>
<dbReference type="SMART" id="SM01230">
    <property type="entry name" value="Gln-synt_C"/>
    <property type="match status" value="1"/>
</dbReference>
<evidence type="ECO:0000256" key="5">
    <source>
        <dbReference type="PIRSR" id="PIRSR604809-50"/>
    </source>
</evidence>
<organism evidence="12 13">
    <name type="scientific">Vandammella animalimorsus</name>
    <dbReference type="NCBI Taxonomy" id="2029117"/>
    <lineage>
        <taxon>Bacteria</taxon>
        <taxon>Pseudomonadati</taxon>
        <taxon>Pseudomonadota</taxon>
        <taxon>Betaproteobacteria</taxon>
        <taxon>Burkholderiales</taxon>
        <taxon>Comamonadaceae</taxon>
        <taxon>Vandammella</taxon>
    </lineage>
</organism>
<evidence type="ECO:0000259" key="10">
    <source>
        <dbReference type="PROSITE" id="PS51986"/>
    </source>
</evidence>
<feature type="binding site" evidence="3">
    <location>
        <position position="210"/>
    </location>
    <ligand>
        <name>ATP</name>
        <dbReference type="ChEBI" id="CHEBI:30616"/>
    </ligand>
</feature>
<dbReference type="GO" id="GO:0016020">
    <property type="term" value="C:membrane"/>
    <property type="evidence" value="ECO:0007669"/>
    <property type="project" value="TreeGrafter"/>
</dbReference>
<feature type="domain" description="GS catalytic" evidence="11">
    <location>
        <begin position="107"/>
        <end position="471"/>
    </location>
</feature>
<keyword evidence="4" id="KW-0460">Magnesium</keyword>
<dbReference type="Pfam" id="PF03951">
    <property type="entry name" value="Gln-synt_N"/>
    <property type="match status" value="1"/>
</dbReference>
<feature type="binding site" evidence="4">
    <location>
        <position position="272"/>
    </location>
    <ligand>
        <name>Mg(2+)</name>
        <dbReference type="ChEBI" id="CHEBI:18420"/>
        <label>1</label>
    </ligand>
</feature>
<evidence type="ECO:0000256" key="6">
    <source>
        <dbReference type="PROSITE-ProRule" id="PRU01330"/>
    </source>
</evidence>
<dbReference type="Gene3D" id="3.10.20.70">
    <property type="entry name" value="Glutamine synthetase, N-terminal domain"/>
    <property type="match status" value="1"/>
</dbReference>
<feature type="binding site" evidence="4">
    <location>
        <position position="223"/>
    </location>
    <ligand>
        <name>Mg(2+)</name>
        <dbReference type="ChEBI" id="CHEBI:18420"/>
        <label>1</label>
    </ligand>
</feature>
<dbReference type="PROSITE" id="PS00180">
    <property type="entry name" value="GLNA_1"/>
    <property type="match status" value="1"/>
</dbReference>
<dbReference type="InterPro" id="IPR036651">
    <property type="entry name" value="Gln_synt_N_sf"/>
</dbReference>
<comment type="catalytic activity">
    <reaction evidence="8">
        <text>L-glutamate + NH4(+) + ATP = L-glutamine + ADP + phosphate + H(+)</text>
        <dbReference type="Rhea" id="RHEA:16169"/>
        <dbReference type="ChEBI" id="CHEBI:15378"/>
        <dbReference type="ChEBI" id="CHEBI:28938"/>
        <dbReference type="ChEBI" id="CHEBI:29985"/>
        <dbReference type="ChEBI" id="CHEBI:30616"/>
        <dbReference type="ChEBI" id="CHEBI:43474"/>
        <dbReference type="ChEBI" id="CHEBI:58359"/>
        <dbReference type="ChEBI" id="CHEBI:456216"/>
        <dbReference type="EC" id="6.3.1.2"/>
    </reaction>
</comment>
<evidence type="ECO:0000256" key="7">
    <source>
        <dbReference type="RuleBase" id="RU000384"/>
    </source>
</evidence>
<feature type="binding site" evidence="4">
    <location>
        <position position="215"/>
    </location>
    <ligand>
        <name>Mg(2+)</name>
        <dbReference type="ChEBI" id="CHEBI:18420"/>
        <label>1</label>
    </ligand>
</feature>
<feature type="binding site" evidence="3">
    <location>
        <position position="342"/>
    </location>
    <ligand>
        <name>ATP</name>
        <dbReference type="ChEBI" id="CHEBI:30616"/>
    </ligand>
</feature>
<proteinExistence type="inferred from homology"/>
<keyword evidence="3 8" id="KW-0067">ATP-binding</keyword>
<dbReference type="InterPro" id="IPR004809">
    <property type="entry name" value="Gln_synth_I"/>
</dbReference>
<dbReference type="InterPro" id="IPR027302">
    <property type="entry name" value="Gln_synth_N_conserv_site"/>
</dbReference>
<feature type="modified residue" description="O-AMP-tyrosine" evidence="5">
    <location>
        <position position="400"/>
    </location>
</feature>
<dbReference type="PANTHER" id="PTHR43407:SF2">
    <property type="entry name" value="GLUTAMINE SYNTHETASE"/>
    <property type="match status" value="1"/>
</dbReference>
<feature type="binding site" evidence="3">
    <location>
        <position position="355"/>
    </location>
    <ligand>
        <name>ATP</name>
        <dbReference type="ChEBI" id="CHEBI:30616"/>
    </ligand>
</feature>
<evidence type="ECO:0000256" key="1">
    <source>
        <dbReference type="ARBA" id="ARBA00009897"/>
    </source>
</evidence>
<evidence type="ECO:0000256" key="4">
    <source>
        <dbReference type="PIRSR" id="PIRSR604809-3"/>
    </source>
</evidence>
<evidence type="ECO:0000256" key="2">
    <source>
        <dbReference type="PIRSR" id="PIRSR604809-1"/>
    </source>
</evidence>
<dbReference type="SUPFAM" id="SSF55931">
    <property type="entry name" value="Glutamine synthetase/guanido kinase"/>
    <property type="match status" value="1"/>
</dbReference>
<dbReference type="Proteomes" id="UP000218644">
    <property type="component" value="Unassembled WGS sequence"/>
</dbReference>
<dbReference type="EMBL" id="NSJD01000003">
    <property type="protein sequence ID" value="PAT40974.1"/>
    <property type="molecule type" value="Genomic_DNA"/>
</dbReference>
<evidence type="ECO:0000256" key="9">
    <source>
        <dbReference type="SAM" id="MobiDB-lite"/>
    </source>
</evidence>
<comment type="similarity">
    <text evidence="1 6 7">Belongs to the glutamine synthetase family.</text>
</comment>
<feature type="binding site" evidence="2">
    <location>
        <position position="342"/>
    </location>
    <ligand>
        <name>L-glutamate</name>
        <dbReference type="ChEBI" id="CHEBI:29985"/>
    </ligand>
</feature>
<accession>A0A2A2ATF4</accession>
<gene>
    <name evidence="12" type="primary">glnA</name>
    <name evidence="12" type="ORF">CK623_04210</name>
</gene>
<dbReference type="PROSITE" id="PS51986">
    <property type="entry name" value="GS_BETA_GRASP"/>
    <property type="match status" value="1"/>
</dbReference>